<reference evidence="1" key="1">
    <citation type="submission" date="2021-08" db="EMBL/GenBank/DDBJ databases">
        <title>The first chromosome-level gecko genome reveals the dynamic sex chromosomes of Neotropical dwarf geckos (Sphaerodactylidae: Sphaerodactylus).</title>
        <authorList>
            <person name="Pinto B.J."/>
            <person name="Keating S.E."/>
            <person name="Gamble T."/>
        </authorList>
    </citation>
    <scope>NUCLEOTIDE SEQUENCE</scope>
    <source>
        <strain evidence="1">TG3544</strain>
    </source>
</reference>
<name>A0ACB8F5E5_9SAUR</name>
<dbReference type="Proteomes" id="UP000827872">
    <property type="component" value="Linkage Group LG05"/>
</dbReference>
<dbReference type="EMBL" id="CM037618">
    <property type="protein sequence ID" value="KAH8000373.1"/>
    <property type="molecule type" value="Genomic_DNA"/>
</dbReference>
<comment type="caution">
    <text evidence="1">The sequence shown here is derived from an EMBL/GenBank/DDBJ whole genome shotgun (WGS) entry which is preliminary data.</text>
</comment>
<sequence length="147" mass="16419">MGHQRLEHWPLLSPSDPNISESSKSIDACKMSKEAKTSPLMPADAHTPKKVHLGAQGYKMEQALTSSFVPVVLHPGGHKSESLRFAFYNPNYTNSNTPFYTLQKPTCGYRYCPDTDHTRKVMDVERVDIVKWRTIAGKKPGLASSSK</sequence>
<protein>
    <submittedName>
        <fullName evidence="1">Uncharacterized protein</fullName>
    </submittedName>
</protein>
<proteinExistence type="predicted"/>
<gene>
    <name evidence="1" type="ORF">K3G42_024778</name>
</gene>
<evidence type="ECO:0000313" key="1">
    <source>
        <dbReference type="EMBL" id="KAH8000373.1"/>
    </source>
</evidence>
<organism evidence="1 2">
    <name type="scientific">Sphaerodactylus townsendi</name>
    <dbReference type="NCBI Taxonomy" id="933632"/>
    <lineage>
        <taxon>Eukaryota</taxon>
        <taxon>Metazoa</taxon>
        <taxon>Chordata</taxon>
        <taxon>Craniata</taxon>
        <taxon>Vertebrata</taxon>
        <taxon>Euteleostomi</taxon>
        <taxon>Lepidosauria</taxon>
        <taxon>Squamata</taxon>
        <taxon>Bifurcata</taxon>
        <taxon>Gekkota</taxon>
        <taxon>Sphaerodactylidae</taxon>
        <taxon>Sphaerodactylus</taxon>
    </lineage>
</organism>
<accession>A0ACB8F5E5</accession>
<evidence type="ECO:0000313" key="2">
    <source>
        <dbReference type="Proteomes" id="UP000827872"/>
    </source>
</evidence>
<keyword evidence="2" id="KW-1185">Reference proteome</keyword>